<dbReference type="RefSeq" id="WP_089326920.1">
    <property type="nucleotide sequence ID" value="NZ_FZOR01000014.1"/>
</dbReference>
<feature type="transmembrane region" description="Helical" evidence="1">
    <location>
        <begin position="76"/>
        <end position="99"/>
    </location>
</feature>
<accession>A0A239J918</accession>
<keyword evidence="1" id="KW-0472">Membrane</keyword>
<proteinExistence type="predicted"/>
<dbReference type="EMBL" id="FZOR01000014">
    <property type="protein sequence ID" value="SNT01773.1"/>
    <property type="molecule type" value="Genomic_DNA"/>
</dbReference>
<evidence type="ECO:0008006" key="4">
    <source>
        <dbReference type="Google" id="ProtNLM"/>
    </source>
</evidence>
<evidence type="ECO:0000313" key="2">
    <source>
        <dbReference type="EMBL" id="SNT01773.1"/>
    </source>
</evidence>
<feature type="transmembrane region" description="Helical" evidence="1">
    <location>
        <begin position="111"/>
        <end position="128"/>
    </location>
</feature>
<evidence type="ECO:0000256" key="1">
    <source>
        <dbReference type="SAM" id="Phobius"/>
    </source>
</evidence>
<protein>
    <recommendedName>
        <fullName evidence="4">DUF1449 family protein</fullName>
    </recommendedName>
</protein>
<reference evidence="2 3" key="1">
    <citation type="submission" date="2017-06" db="EMBL/GenBank/DDBJ databases">
        <authorList>
            <person name="Kim H.J."/>
            <person name="Triplett B.A."/>
        </authorList>
    </citation>
    <scope>NUCLEOTIDE SEQUENCE [LARGE SCALE GENOMIC DNA]</scope>
    <source>
        <strain evidence="2 3">DSM 44715</strain>
    </source>
</reference>
<dbReference type="OrthoDB" id="3388214at2"/>
<evidence type="ECO:0000313" key="3">
    <source>
        <dbReference type="Proteomes" id="UP000198318"/>
    </source>
</evidence>
<keyword evidence="3" id="KW-1185">Reference proteome</keyword>
<feature type="transmembrane region" description="Helical" evidence="1">
    <location>
        <begin position="7"/>
        <end position="29"/>
    </location>
</feature>
<gene>
    <name evidence="2" type="ORF">SAMN05443665_101455</name>
</gene>
<sequence length="242" mass="24300">MSEFIDAALGFPTALFSFSLLVVAGYWTLVLLGGLGVDFLGAGTDADTGAGAGAGDGGAAGGDGSDGGDGFVAERLAMLGLGGVPVTVVLSLLIALAWFVSLAASALSDGLPLRLLGMAAALVVAWFGTRLAVLPLRRVFQDQAAASLRDFVGLPCVIRTGRVGPDFGQAEVTAPDGSSAIVQVRRPASDLAVAGAAKDLAGPDADLTAGSVALIFDIDPDGRFFWVMPHGTASDLAQRPAT</sequence>
<keyword evidence="1" id="KW-0812">Transmembrane</keyword>
<dbReference type="Proteomes" id="UP000198318">
    <property type="component" value="Unassembled WGS sequence"/>
</dbReference>
<name>A0A239J918_9ACTN</name>
<keyword evidence="1" id="KW-1133">Transmembrane helix</keyword>
<dbReference type="AlphaFoldDB" id="A0A239J918"/>
<organism evidence="2 3">
    <name type="scientific">Actinomadura meyerae</name>
    <dbReference type="NCBI Taxonomy" id="240840"/>
    <lineage>
        <taxon>Bacteria</taxon>
        <taxon>Bacillati</taxon>
        <taxon>Actinomycetota</taxon>
        <taxon>Actinomycetes</taxon>
        <taxon>Streptosporangiales</taxon>
        <taxon>Thermomonosporaceae</taxon>
        <taxon>Actinomadura</taxon>
    </lineage>
</organism>